<feature type="transmembrane region" description="Helical" evidence="1">
    <location>
        <begin position="69"/>
        <end position="87"/>
    </location>
</feature>
<dbReference type="STRING" id="400092.PKOR_19750"/>
<feature type="transmembrane region" description="Helical" evidence="1">
    <location>
        <begin position="270"/>
        <end position="289"/>
    </location>
</feature>
<dbReference type="InterPro" id="IPR037185">
    <property type="entry name" value="EmrE-like"/>
</dbReference>
<organism evidence="3 4">
    <name type="scientific">Pontibacter korlensis</name>
    <dbReference type="NCBI Taxonomy" id="400092"/>
    <lineage>
        <taxon>Bacteria</taxon>
        <taxon>Pseudomonadati</taxon>
        <taxon>Bacteroidota</taxon>
        <taxon>Cytophagia</taxon>
        <taxon>Cytophagales</taxon>
        <taxon>Hymenobacteraceae</taxon>
        <taxon>Pontibacter</taxon>
    </lineage>
</organism>
<feature type="domain" description="EamA" evidence="2">
    <location>
        <begin position="8"/>
        <end position="138"/>
    </location>
</feature>
<name>A0A0E3UZA1_9BACT</name>
<dbReference type="Pfam" id="PF00892">
    <property type="entry name" value="EamA"/>
    <property type="match status" value="2"/>
</dbReference>
<proteinExistence type="predicted"/>
<dbReference type="PANTHER" id="PTHR22911">
    <property type="entry name" value="ACYL-MALONYL CONDENSING ENZYME-RELATED"/>
    <property type="match status" value="1"/>
</dbReference>
<feature type="transmembrane region" description="Helical" evidence="1">
    <location>
        <begin position="149"/>
        <end position="169"/>
    </location>
</feature>
<feature type="transmembrane region" description="Helical" evidence="1">
    <location>
        <begin position="214"/>
        <end position="235"/>
    </location>
</feature>
<evidence type="ECO:0000259" key="2">
    <source>
        <dbReference type="Pfam" id="PF00892"/>
    </source>
</evidence>
<reference evidence="3 4" key="1">
    <citation type="journal article" date="2015" name="Sci. Rep.">
        <title>Unraveling adaptation of Pontibacter korlensis to radiation and infertility in desert through complete genome and comparative transcriptomic analysis.</title>
        <authorList>
            <person name="Dai J."/>
            <person name="Dai W."/>
            <person name="Qiu C."/>
            <person name="Yang Z."/>
            <person name="Zhang Y."/>
            <person name="Zhou M."/>
            <person name="Zhang L."/>
            <person name="Fang C."/>
            <person name="Gao Q."/>
            <person name="Yang Q."/>
            <person name="Li X."/>
            <person name="Wang Z."/>
            <person name="Wang Z."/>
            <person name="Jia Z."/>
            <person name="Chen X."/>
        </authorList>
    </citation>
    <scope>NUCLEOTIDE SEQUENCE [LARGE SCALE GENOMIC DNA]</scope>
    <source>
        <strain evidence="3 4">X14-1T</strain>
    </source>
</reference>
<keyword evidence="1" id="KW-1133">Transmembrane helix</keyword>
<dbReference type="KEGG" id="pko:PKOR_19750"/>
<evidence type="ECO:0000313" key="3">
    <source>
        <dbReference type="EMBL" id="AKD05842.1"/>
    </source>
</evidence>
<gene>
    <name evidence="3" type="ORF">PKOR_19750</name>
</gene>
<feature type="transmembrane region" description="Helical" evidence="1">
    <location>
        <begin position="39"/>
        <end position="57"/>
    </location>
</feature>
<accession>A0A0E3UZA1</accession>
<keyword evidence="1" id="KW-0472">Membrane</keyword>
<dbReference type="EMBL" id="CP009621">
    <property type="protein sequence ID" value="AKD05842.1"/>
    <property type="molecule type" value="Genomic_DNA"/>
</dbReference>
<dbReference type="PANTHER" id="PTHR22911:SF137">
    <property type="entry name" value="SOLUTE CARRIER FAMILY 35 MEMBER G2-RELATED"/>
    <property type="match status" value="1"/>
</dbReference>
<dbReference type="SUPFAM" id="SSF103481">
    <property type="entry name" value="Multidrug resistance efflux transporter EmrE"/>
    <property type="match status" value="2"/>
</dbReference>
<protein>
    <submittedName>
        <fullName evidence="3">Membrane protein</fullName>
    </submittedName>
</protein>
<evidence type="ECO:0000313" key="4">
    <source>
        <dbReference type="Proteomes" id="UP000033109"/>
    </source>
</evidence>
<keyword evidence="4" id="KW-1185">Reference proteome</keyword>
<dbReference type="OrthoDB" id="3180815at2"/>
<feature type="transmembrane region" description="Helical" evidence="1">
    <location>
        <begin position="7"/>
        <end position="27"/>
    </location>
</feature>
<feature type="transmembrane region" description="Helical" evidence="1">
    <location>
        <begin position="123"/>
        <end position="143"/>
    </location>
</feature>
<keyword evidence="1" id="KW-0812">Transmembrane</keyword>
<feature type="transmembrane region" description="Helical" evidence="1">
    <location>
        <begin position="242"/>
        <end position="264"/>
    </location>
</feature>
<feature type="transmembrane region" description="Helical" evidence="1">
    <location>
        <begin position="181"/>
        <end position="199"/>
    </location>
</feature>
<feature type="domain" description="EamA" evidence="2">
    <location>
        <begin position="153"/>
        <end position="287"/>
    </location>
</feature>
<dbReference type="Proteomes" id="UP000033109">
    <property type="component" value="Chromosome"/>
</dbReference>
<dbReference type="PATRIC" id="fig|400092.3.peg.4321"/>
<feature type="transmembrane region" description="Helical" evidence="1">
    <location>
        <begin position="93"/>
        <end position="116"/>
    </location>
</feature>
<dbReference type="AlphaFoldDB" id="A0A0E3UZA1"/>
<dbReference type="GO" id="GO:0016020">
    <property type="term" value="C:membrane"/>
    <property type="evidence" value="ECO:0007669"/>
    <property type="project" value="InterPro"/>
</dbReference>
<evidence type="ECO:0000256" key="1">
    <source>
        <dbReference type="SAM" id="Phobius"/>
    </source>
</evidence>
<sequence length="303" mass="32701">MKNLKYTVMVLIGGAMYGTMSSVVKLFHLRGYNAAELSFSQALLAAIFLGMCLLLSRGKESLGLSRNELMPLLVTGGAIGLTNFLYYQSVSYISASLAIVLLMQFTWFSILLEWAVFRKRPSVLELLTVFFILVGTVMAGNLFDAEISSFSWTGVMLALGSSFTYAVYIVANSRVGKNVDWLPKSTLIMAGSALAIFTVNAETIITDNHFGYEFLLIAVFLAVVGTTIPTALFAAGIPKIGAGISSILMTVELPVAVLCASIVLKEHTSPVQLAGILIMLAAIAAMNYYKSLKTRKAKQVCSI</sequence>
<dbReference type="HOGENOM" id="CLU_033863_6_0_10"/>
<dbReference type="InterPro" id="IPR000620">
    <property type="entry name" value="EamA_dom"/>
</dbReference>